<evidence type="ECO:0000313" key="3">
    <source>
        <dbReference type="EMBL" id="AMQ66585.1"/>
    </source>
</evidence>
<keyword evidence="2" id="KW-0812">Transmembrane</keyword>
<evidence type="ECO:0000256" key="1">
    <source>
        <dbReference type="SAM" id="Coils"/>
    </source>
</evidence>
<keyword evidence="2" id="KW-1133">Transmembrane helix</keyword>
<feature type="coiled-coil region" evidence="1">
    <location>
        <begin position="18"/>
        <end position="80"/>
    </location>
</feature>
<evidence type="ECO:0008006" key="5">
    <source>
        <dbReference type="Google" id="ProtNLM"/>
    </source>
</evidence>
<feature type="transmembrane region" description="Helical" evidence="2">
    <location>
        <begin position="84"/>
        <end position="102"/>
    </location>
</feature>
<reference evidence="3 4" key="1">
    <citation type="submission" date="2016-01" db="EMBL/GenBank/DDBJ databases">
        <title>Isolation and characterization of bacteriophages from East Africa Rift Valley soda lakes.</title>
        <authorList>
            <person name="van Zyl L.J."/>
            <person name="Nemavhulani S."/>
            <person name="Cowan D.A."/>
            <person name="Trindade M.I."/>
        </authorList>
    </citation>
    <scope>NUCLEOTIDE SEQUENCE [LARGE SCALE GENOMIC DNA]</scope>
</reference>
<protein>
    <recommendedName>
        <fullName evidence="5">Membrane-bound protein</fullName>
    </recommendedName>
</protein>
<evidence type="ECO:0000256" key="2">
    <source>
        <dbReference type="SAM" id="Phobius"/>
    </source>
</evidence>
<dbReference type="EMBL" id="KU640380">
    <property type="protein sequence ID" value="AMQ66585.1"/>
    <property type="molecule type" value="Genomic_DNA"/>
</dbReference>
<dbReference type="OrthoDB" id="18906at10239"/>
<accession>A0A142F1C8</accession>
<dbReference type="RefSeq" id="YP_009275275.1">
    <property type="nucleotide sequence ID" value="NC_030925.1"/>
</dbReference>
<dbReference type="Proteomes" id="UP000201588">
    <property type="component" value="Segment"/>
</dbReference>
<sequence length="104" mass="12242">MDENNNIIHKLKHIELILQDHENNTTKLKKVVQELKDIVQDLDKTMAIQEEKQSHLFYRIEQLQKQIEMLEKSGEKSSDRHRDLVEKALMVFLGGLITYILSLS</sequence>
<evidence type="ECO:0000313" key="4">
    <source>
        <dbReference type="Proteomes" id="UP000201588"/>
    </source>
</evidence>
<dbReference type="KEGG" id="vg:28799470"/>
<proteinExistence type="predicted"/>
<name>A0A142F1C8_9CAUD</name>
<keyword evidence="1" id="KW-0175">Coiled coil</keyword>
<keyword evidence="2" id="KW-0472">Membrane</keyword>
<organism evidence="3 4">
    <name type="scientific">Bacillus phage Shbh1</name>
    <dbReference type="NCBI Taxonomy" id="1796992"/>
    <lineage>
        <taxon>Viruses</taxon>
        <taxon>Duplodnaviria</taxon>
        <taxon>Heunggongvirae</taxon>
        <taxon>Uroviricota</taxon>
        <taxon>Caudoviricetes</taxon>
        <taxon>Herelleviridae</taxon>
        <taxon>Bastillevirinae</taxon>
        <taxon>Shalavirus</taxon>
        <taxon>Shalavirus Shbh1</taxon>
    </lineage>
</organism>
<dbReference type="GeneID" id="28799470"/>
<keyword evidence="4" id="KW-1185">Reference proteome</keyword>